<feature type="signal peptide" evidence="2">
    <location>
        <begin position="1"/>
        <end position="20"/>
    </location>
</feature>
<evidence type="ECO:0008006" key="5">
    <source>
        <dbReference type="Google" id="ProtNLM"/>
    </source>
</evidence>
<feature type="compositionally biased region" description="Acidic residues" evidence="1">
    <location>
        <begin position="522"/>
        <end position="531"/>
    </location>
</feature>
<dbReference type="RefSeq" id="WP_101954083.1">
    <property type="nucleotide sequence ID" value="NZ_PKHE01000006.1"/>
</dbReference>
<protein>
    <recommendedName>
        <fullName evidence="5">DUF1002 domain-containing protein</fullName>
    </recommendedName>
</protein>
<evidence type="ECO:0000256" key="2">
    <source>
        <dbReference type="SAM" id="SignalP"/>
    </source>
</evidence>
<reference evidence="3 4" key="1">
    <citation type="submission" date="2017-12" db="EMBL/GenBank/DDBJ databases">
        <title>Phylogenetic diversity of female urinary microbiome.</title>
        <authorList>
            <person name="Thomas-White K."/>
            <person name="Wolfe A.J."/>
        </authorList>
    </citation>
    <scope>NUCLEOTIDE SEQUENCE [LARGE SCALE GENOMIC DNA]</scope>
    <source>
        <strain evidence="3 4">UMB0898</strain>
    </source>
</reference>
<sequence>MKKRMIFTALAAAIVINPIALNPMPLNQVMAVQQNEQQELVALGASLDPASAQQTLALLGAQQVPQSNILYVNGDMINRYLQDGSNESTQVLSSAYIQQMPEGYGVQVQIVTPQNITVVRPLTYQNAAITAGARNVNIRIATVAPVTGEGALTGVYALLEQQGQAVNTHDVQVAQSEINLVNQIEQEATVSNEVANNAVADIKTQIVQATQEQQMSGNQINAEGDVTLTQEQITNIVNNIINEYQITNQVVIEQLNVYAQDFSKTEAAQNADTIQQLEMSMTEDWKDILPNLNKGLTADEILSEERLDFNDETQYHPILQKFAEAFYDRVGQGELINDIYSDTFIYELIVDAVPTQEKEALNQLRTKMYQYQAGQLDEVMAENEMTTGYGSVKEAWEAQLQTVEDLNMMDPVQSEIIRRLAIATGRAPQVYDFMNPTQSDSVITYESSQSVTGEFNADFTMLTYDLMSGEITQLNAVSGVFEAVTPNYLAEKYQVAMNETYQPHIDIPQDYLIPGYMPVTEESNEMTEQEIVDEKPDAATESAEQSEAEMSEESQADEDIE</sequence>
<evidence type="ECO:0000313" key="3">
    <source>
        <dbReference type="EMBL" id="PKY89588.1"/>
    </source>
</evidence>
<feature type="chain" id="PRO_5039626801" description="DUF1002 domain-containing protein" evidence="2">
    <location>
        <begin position="21"/>
        <end position="561"/>
    </location>
</feature>
<dbReference type="Pfam" id="PF06207">
    <property type="entry name" value="DUF1002"/>
    <property type="match status" value="1"/>
</dbReference>
<proteinExistence type="predicted"/>
<dbReference type="AlphaFoldDB" id="A0A2I1K1T3"/>
<feature type="compositionally biased region" description="Acidic residues" evidence="1">
    <location>
        <begin position="544"/>
        <end position="561"/>
    </location>
</feature>
<dbReference type="OrthoDB" id="9810153at2"/>
<feature type="region of interest" description="Disordered" evidence="1">
    <location>
        <begin position="522"/>
        <end position="561"/>
    </location>
</feature>
<accession>A0A2I1K1T3</accession>
<evidence type="ECO:0000313" key="4">
    <source>
        <dbReference type="Proteomes" id="UP000234384"/>
    </source>
</evidence>
<dbReference type="EMBL" id="PKHE01000006">
    <property type="protein sequence ID" value="PKY89588.1"/>
    <property type="molecule type" value="Genomic_DNA"/>
</dbReference>
<gene>
    <name evidence="3" type="ORF">CYJ57_03440</name>
</gene>
<evidence type="ECO:0000256" key="1">
    <source>
        <dbReference type="SAM" id="MobiDB-lite"/>
    </source>
</evidence>
<comment type="caution">
    <text evidence="3">The sequence shown here is derived from an EMBL/GenBank/DDBJ whole genome shotgun (WGS) entry which is preliminary data.</text>
</comment>
<dbReference type="Proteomes" id="UP000234384">
    <property type="component" value="Unassembled WGS sequence"/>
</dbReference>
<keyword evidence="2" id="KW-0732">Signal</keyword>
<name>A0A2I1K1T3_9LACT</name>
<organism evidence="3 4">
    <name type="scientific">Falseniella ignava</name>
    <dbReference type="NCBI Taxonomy" id="137730"/>
    <lineage>
        <taxon>Bacteria</taxon>
        <taxon>Bacillati</taxon>
        <taxon>Bacillota</taxon>
        <taxon>Bacilli</taxon>
        <taxon>Lactobacillales</taxon>
        <taxon>Aerococcaceae</taxon>
        <taxon>Falseniella</taxon>
    </lineage>
</organism>
<dbReference type="InterPro" id="IPR009343">
    <property type="entry name" value="DUF1002"/>
</dbReference>